<accession>A0A3G9CT64</accession>
<evidence type="ECO:0000313" key="1">
    <source>
        <dbReference type="EMBL" id="BAW28167.1"/>
    </source>
</evidence>
<sequence>MLKYATRFEFPPTKNLRLSIEKSVFFSGDFWLIKNMETEVFDPIKGKFGFIRISESTPKYYYLSLKDAFELVKWIIQKDEEGEINSRGRCRQCGKLFEENELKEAFGWYFCQECYDDSQD</sequence>
<keyword evidence="4" id="KW-1185">Reference proteome</keyword>
<evidence type="ECO:0000313" key="2">
    <source>
        <dbReference type="EMBL" id="SFT35918.1"/>
    </source>
</evidence>
<reference evidence="1 3" key="1">
    <citation type="submission" date="2016-09" db="EMBL/GenBank/DDBJ databases">
        <title>Complete Genome Sequence of Methanosarcina thermophila MT-1.</title>
        <authorList>
            <person name="Kouzuma A."/>
        </authorList>
    </citation>
    <scope>NUCLEOTIDE SEQUENCE [LARGE SCALE GENOMIC DNA]</scope>
    <source>
        <strain evidence="1 3">MT-1</strain>
    </source>
</reference>
<dbReference type="EMBL" id="AP017646">
    <property type="protein sequence ID" value="BAW28167.1"/>
    <property type="molecule type" value="Genomic_DNA"/>
</dbReference>
<dbReference type="Proteomes" id="UP000265557">
    <property type="component" value="Chromosome"/>
</dbReference>
<proteinExistence type="predicted"/>
<reference evidence="2 4" key="2">
    <citation type="submission" date="2016-10" db="EMBL/GenBank/DDBJ databases">
        <authorList>
            <person name="Varghese N."/>
            <person name="Submissions S."/>
        </authorList>
    </citation>
    <scope>NUCLEOTIDE SEQUENCE [LARGE SCALE GENOMIC DNA]</scope>
    <source>
        <strain evidence="2 4">DSM 11855</strain>
    </source>
</reference>
<protein>
    <submittedName>
        <fullName evidence="2">Uncharacterized protein</fullName>
    </submittedName>
</protein>
<dbReference type="Proteomes" id="UP000323733">
    <property type="component" value="Unassembled WGS sequence"/>
</dbReference>
<name>A0A1I6XCE9_METTE</name>
<dbReference type="AlphaFoldDB" id="A0A1I6XCE9"/>
<gene>
    <name evidence="1" type="ORF">MESMT1_0237</name>
    <name evidence="2" type="ORF">SAMN02910340_00391</name>
</gene>
<dbReference type="EMBL" id="FPAO01000001">
    <property type="protein sequence ID" value="SFT35918.1"/>
    <property type="molecule type" value="Genomic_DNA"/>
</dbReference>
<evidence type="ECO:0000313" key="4">
    <source>
        <dbReference type="Proteomes" id="UP000323733"/>
    </source>
</evidence>
<organism evidence="2 4">
    <name type="scientific">Methanosarcina thermophila</name>
    <dbReference type="NCBI Taxonomy" id="2210"/>
    <lineage>
        <taxon>Archaea</taxon>
        <taxon>Methanobacteriati</taxon>
        <taxon>Methanobacteriota</taxon>
        <taxon>Stenosarchaea group</taxon>
        <taxon>Methanomicrobia</taxon>
        <taxon>Methanosarcinales</taxon>
        <taxon>Methanosarcinaceae</taxon>
        <taxon>Methanosarcina</taxon>
    </lineage>
</organism>
<evidence type="ECO:0000313" key="3">
    <source>
        <dbReference type="Proteomes" id="UP000265557"/>
    </source>
</evidence>
<dbReference type="GeneID" id="41603229"/>
<accession>A0A1I6XCE9</accession>
<dbReference type="RefSeq" id="WP_048167239.1">
    <property type="nucleotide sequence ID" value="NZ_FPAO01000001.1"/>
</dbReference>